<accession>A0AAV5U4J9</accession>
<dbReference type="Proteomes" id="UP001432027">
    <property type="component" value="Unassembled WGS sequence"/>
</dbReference>
<reference evidence="1" key="1">
    <citation type="submission" date="2023-10" db="EMBL/GenBank/DDBJ databases">
        <title>Genome assembly of Pristionchus species.</title>
        <authorList>
            <person name="Yoshida K."/>
            <person name="Sommer R.J."/>
        </authorList>
    </citation>
    <scope>NUCLEOTIDE SEQUENCE</scope>
    <source>
        <strain evidence="1">RS0144</strain>
    </source>
</reference>
<organism evidence="1 2">
    <name type="scientific">Pristionchus entomophagus</name>
    <dbReference type="NCBI Taxonomy" id="358040"/>
    <lineage>
        <taxon>Eukaryota</taxon>
        <taxon>Metazoa</taxon>
        <taxon>Ecdysozoa</taxon>
        <taxon>Nematoda</taxon>
        <taxon>Chromadorea</taxon>
        <taxon>Rhabditida</taxon>
        <taxon>Rhabditina</taxon>
        <taxon>Diplogasteromorpha</taxon>
        <taxon>Diplogasteroidea</taxon>
        <taxon>Neodiplogasteridae</taxon>
        <taxon>Pristionchus</taxon>
    </lineage>
</organism>
<keyword evidence="2" id="KW-1185">Reference proteome</keyword>
<gene>
    <name evidence="1" type="ORF">PENTCL1PPCAC_23876</name>
</gene>
<comment type="caution">
    <text evidence="1">The sequence shown here is derived from an EMBL/GenBank/DDBJ whole genome shotgun (WGS) entry which is preliminary data.</text>
</comment>
<dbReference type="AlphaFoldDB" id="A0AAV5U4J9"/>
<protein>
    <submittedName>
        <fullName evidence="1">Uncharacterized protein</fullName>
    </submittedName>
</protein>
<proteinExistence type="predicted"/>
<dbReference type="EMBL" id="BTSX01000005">
    <property type="protein sequence ID" value="GMT01702.1"/>
    <property type="molecule type" value="Genomic_DNA"/>
</dbReference>
<feature type="non-terminal residue" evidence="1">
    <location>
        <position position="1"/>
    </location>
</feature>
<evidence type="ECO:0000313" key="1">
    <source>
        <dbReference type="EMBL" id="GMT01702.1"/>
    </source>
</evidence>
<name>A0AAV5U4J9_9BILA</name>
<feature type="non-terminal residue" evidence="1">
    <location>
        <position position="105"/>
    </location>
</feature>
<evidence type="ECO:0000313" key="2">
    <source>
        <dbReference type="Proteomes" id="UP001432027"/>
    </source>
</evidence>
<sequence>QPDSISQINWQMFRKFGNTLADLVLDALAVYASGDFASWDKQQEKTMLQKPRNITGEEAENWRNHVCKYIVVERMKEKEFFCCKLCQEAPYNYKQALIHFTSFEH</sequence>